<dbReference type="Proteomes" id="UP000035199">
    <property type="component" value="Chromosome"/>
</dbReference>
<dbReference type="RefSeq" id="WP_047261711.1">
    <property type="nucleotide sequence ID" value="NZ_CP011542.1"/>
</dbReference>
<dbReference type="KEGG" id="cmv:CMUST_05890"/>
<dbReference type="PATRIC" id="fig|571915.4.peg.1253"/>
<dbReference type="STRING" id="571915.CMUST_05890"/>
<reference evidence="1 2" key="1">
    <citation type="journal article" date="2015" name="Genome Announc.">
        <title>Complete Genome Sequence of the Type Strain Corynebacterium mustelae DSM 45274, Isolated from Various Tissues of a Male Ferret with Lethal Sepsis.</title>
        <authorList>
            <person name="Ruckert C."/>
            <person name="Eimer J."/>
            <person name="Winkler A."/>
            <person name="Tauch A."/>
        </authorList>
    </citation>
    <scope>NUCLEOTIDE SEQUENCE [LARGE SCALE GENOMIC DNA]</scope>
    <source>
        <strain evidence="1 2">DSM 45274</strain>
    </source>
</reference>
<sequence>MDELLNQLPESDRALVKRQLESLNETDRARFNELVHRFEQQEARNPIQEALGCVSETRIPQHARFLVLKELYRMIYDVTDNQSLASDMLSCSEYDGDERAEAFEAETEAIAAEIGEERLTEYLRNYGLGMMYNVAAHLLDDPHNIVGDDSFGWSLMEHDSDGELTGRNIGGLHEDFVDFPQYYLSDSWLKKWD</sequence>
<proteinExistence type="predicted"/>
<name>A0A0G3GWH3_9CORY</name>
<keyword evidence="2" id="KW-1185">Reference proteome</keyword>
<dbReference type="EMBL" id="CP011542">
    <property type="protein sequence ID" value="AKK05514.1"/>
    <property type="molecule type" value="Genomic_DNA"/>
</dbReference>
<gene>
    <name evidence="1" type="ORF">CMUST_05890</name>
</gene>
<reference evidence="2" key="2">
    <citation type="submission" date="2015-05" db="EMBL/GenBank/DDBJ databases">
        <title>Complete genome sequence of Corynebacterium mustelae DSM 45274, isolated from various tissues of a male ferret with lethal sepsis.</title>
        <authorList>
            <person name="Ruckert C."/>
            <person name="Albersmeier A."/>
            <person name="Winkler A."/>
            <person name="Tauch A."/>
        </authorList>
    </citation>
    <scope>NUCLEOTIDE SEQUENCE [LARGE SCALE GENOMIC DNA]</scope>
    <source>
        <strain evidence="2">DSM 45274</strain>
    </source>
</reference>
<evidence type="ECO:0000313" key="1">
    <source>
        <dbReference type="EMBL" id="AKK05514.1"/>
    </source>
</evidence>
<accession>A0A0G3GWH3</accession>
<protein>
    <submittedName>
        <fullName evidence="1">Uncharacterized protein</fullName>
    </submittedName>
</protein>
<evidence type="ECO:0000313" key="2">
    <source>
        <dbReference type="Proteomes" id="UP000035199"/>
    </source>
</evidence>
<organism evidence="1 2">
    <name type="scientific">Corynebacterium mustelae</name>
    <dbReference type="NCBI Taxonomy" id="571915"/>
    <lineage>
        <taxon>Bacteria</taxon>
        <taxon>Bacillati</taxon>
        <taxon>Actinomycetota</taxon>
        <taxon>Actinomycetes</taxon>
        <taxon>Mycobacteriales</taxon>
        <taxon>Corynebacteriaceae</taxon>
        <taxon>Corynebacterium</taxon>
    </lineage>
</organism>
<dbReference type="OrthoDB" id="3483256at2"/>
<dbReference type="AlphaFoldDB" id="A0A0G3GWH3"/>